<dbReference type="EMBL" id="AP018227">
    <property type="protein sequence ID" value="BAY82081.1"/>
    <property type="molecule type" value="Genomic_DNA"/>
</dbReference>
<feature type="domain" description="Transposase IS204/IS1001/IS1096/IS1165 zinc-finger" evidence="1">
    <location>
        <begin position="32"/>
        <end position="75"/>
    </location>
</feature>
<evidence type="ECO:0000313" key="2">
    <source>
        <dbReference type="EMBL" id="BAY82081.1"/>
    </source>
</evidence>
<keyword evidence="3" id="KW-1185">Reference proteome</keyword>
<evidence type="ECO:0000259" key="1">
    <source>
        <dbReference type="Pfam" id="PF14690"/>
    </source>
</evidence>
<dbReference type="Pfam" id="PF14690">
    <property type="entry name" value="Zn_ribbon_ISL3"/>
    <property type="match status" value="1"/>
</dbReference>
<evidence type="ECO:0000313" key="3">
    <source>
        <dbReference type="Proteomes" id="UP000218418"/>
    </source>
</evidence>
<name>A0A1Z4LLG0_9CYAN</name>
<protein>
    <submittedName>
        <fullName evidence="2">Transposase</fullName>
    </submittedName>
</protein>
<sequence length="120" mass="14030">MINLEGIKVISHQKYQGVGIILRVESINSESICPRCGRKSYRLHQNHRYIIKDLPLSEQQVFLEINKRQFKCDKCKKPFSEDLDFVRSRRTYTKRLAKKVIQQVLDSDIHSVAKKGIVTT</sequence>
<dbReference type="Proteomes" id="UP000218418">
    <property type="component" value="Chromosome"/>
</dbReference>
<gene>
    <name evidence="2" type="ORF">NIES267_15590</name>
</gene>
<dbReference type="AlphaFoldDB" id="A0A1Z4LLG0"/>
<accession>A0A1Z4LLG0</accession>
<dbReference type="InterPro" id="IPR047951">
    <property type="entry name" value="Transpos_ISL3"/>
</dbReference>
<reference evidence="2 3" key="1">
    <citation type="submission" date="2017-06" db="EMBL/GenBank/DDBJ databases">
        <title>Genome sequencing of cyanobaciteial culture collection at National Institute for Environmental Studies (NIES).</title>
        <authorList>
            <person name="Hirose Y."/>
            <person name="Shimura Y."/>
            <person name="Fujisawa T."/>
            <person name="Nakamura Y."/>
            <person name="Kawachi M."/>
        </authorList>
    </citation>
    <scope>NUCLEOTIDE SEQUENCE [LARGE SCALE GENOMIC DNA]</scope>
    <source>
        <strain evidence="2 3">NIES-267</strain>
    </source>
</reference>
<dbReference type="PANTHER" id="PTHR33498">
    <property type="entry name" value="TRANSPOSASE FOR INSERTION SEQUENCE ELEMENT IS1557"/>
    <property type="match status" value="1"/>
</dbReference>
<organism evidence="2 3">
    <name type="scientific">Calothrix parasitica NIES-267</name>
    <dbReference type="NCBI Taxonomy" id="1973488"/>
    <lineage>
        <taxon>Bacteria</taxon>
        <taxon>Bacillati</taxon>
        <taxon>Cyanobacteriota</taxon>
        <taxon>Cyanophyceae</taxon>
        <taxon>Nostocales</taxon>
        <taxon>Calotrichaceae</taxon>
        <taxon>Calothrix</taxon>
    </lineage>
</organism>
<dbReference type="PANTHER" id="PTHR33498:SF1">
    <property type="entry name" value="TRANSPOSASE FOR INSERTION SEQUENCE ELEMENT IS1557"/>
    <property type="match status" value="1"/>
</dbReference>
<proteinExistence type="predicted"/>
<dbReference type="InterPro" id="IPR029261">
    <property type="entry name" value="Transposase_Znf"/>
</dbReference>